<evidence type="ECO:0000313" key="1">
    <source>
        <dbReference type="EMBL" id="OUQ09878.1"/>
    </source>
</evidence>
<protein>
    <submittedName>
        <fullName evidence="1">Helix-turn-helix domain-containing protein</fullName>
    </submittedName>
</protein>
<reference evidence="2" key="1">
    <citation type="submission" date="2017-04" db="EMBL/GenBank/DDBJ databases">
        <title>Function of individual gut microbiota members based on whole genome sequencing of pure cultures obtained from chicken caecum.</title>
        <authorList>
            <person name="Medvecky M."/>
            <person name="Cejkova D."/>
            <person name="Polansky O."/>
            <person name="Karasova D."/>
            <person name="Kubasova T."/>
            <person name="Cizek A."/>
            <person name="Rychlik I."/>
        </authorList>
    </citation>
    <scope>NUCLEOTIDE SEQUENCE [LARGE SCALE GENOMIC DNA]</scope>
    <source>
        <strain evidence="2">An144</strain>
    </source>
</reference>
<comment type="caution">
    <text evidence="1">The sequence shown here is derived from an EMBL/GenBank/DDBJ whole genome shotgun (WGS) entry which is preliminary data.</text>
</comment>
<dbReference type="Proteomes" id="UP000196074">
    <property type="component" value="Unassembled WGS sequence"/>
</dbReference>
<gene>
    <name evidence="1" type="ORF">B5E88_08275</name>
</gene>
<proteinExistence type="predicted"/>
<organism evidence="1 2">
    <name type="scientific">Enterococcus cecorum</name>
    <dbReference type="NCBI Taxonomy" id="44008"/>
    <lineage>
        <taxon>Bacteria</taxon>
        <taxon>Bacillati</taxon>
        <taxon>Bacillota</taxon>
        <taxon>Bacilli</taxon>
        <taxon>Lactobacillales</taxon>
        <taxon>Enterococcaceae</taxon>
        <taxon>Enterococcus</taxon>
    </lineage>
</organism>
<accession>A0A1Y4QX25</accession>
<dbReference type="RefSeq" id="WP_047242731.1">
    <property type="nucleotide sequence ID" value="NZ_LDOW01000021.1"/>
</dbReference>
<evidence type="ECO:0000313" key="2">
    <source>
        <dbReference type="Proteomes" id="UP000196074"/>
    </source>
</evidence>
<dbReference type="AlphaFoldDB" id="A0A1Y4QX25"/>
<name>A0A1Y4QX25_9ENTE</name>
<dbReference type="EMBL" id="NFLC01000015">
    <property type="protein sequence ID" value="OUQ09878.1"/>
    <property type="molecule type" value="Genomic_DNA"/>
</dbReference>
<sequence length="260" mass="30773">MTKIRRGKINSHFTILSNEVLRDSRLSYKARGLLAYMLSFSEDWIFYKKKLTDDSERDGRDSVNTGLKELINYGYLIKEQKRNSDGRFDTNEWVLCETPQTDYPLTDFPSTDNPQLRINKYKKNKFKKEEEDIYKYKDIHDKIISLSEKNIEHARKILQVYQYLKNANVDIKDITEIIEFLYGNIQYLNARCIIAQHQACVFQSKTDEGLFDYAKFFINGLQIRYANQLIESKETTVQFNKAFGITELPKITMYNWLKGE</sequence>